<feature type="compositionally biased region" description="Polar residues" evidence="1">
    <location>
        <begin position="799"/>
        <end position="817"/>
    </location>
</feature>
<dbReference type="Proteomes" id="UP000515152">
    <property type="component" value="Chromosome 22"/>
</dbReference>
<evidence type="ECO:0000313" key="4">
    <source>
        <dbReference type="RefSeq" id="XP_031415338.1"/>
    </source>
</evidence>
<feature type="region of interest" description="Disordered" evidence="1">
    <location>
        <begin position="978"/>
        <end position="1241"/>
    </location>
</feature>
<dbReference type="Gene3D" id="3.30.710.10">
    <property type="entry name" value="Potassium Channel Kv1.1, Chain A"/>
    <property type="match status" value="1"/>
</dbReference>
<dbReference type="OrthoDB" id="1925334at2759"/>
<feature type="compositionally biased region" description="Polar residues" evidence="1">
    <location>
        <begin position="690"/>
        <end position="706"/>
    </location>
</feature>
<proteinExistence type="predicted"/>
<feature type="compositionally biased region" description="Acidic residues" evidence="1">
    <location>
        <begin position="1225"/>
        <end position="1234"/>
    </location>
</feature>
<dbReference type="CTD" id="26519"/>
<feature type="compositionally biased region" description="Low complexity" evidence="1">
    <location>
        <begin position="818"/>
        <end position="828"/>
    </location>
</feature>
<feature type="compositionally biased region" description="Polar residues" evidence="1">
    <location>
        <begin position="1063"/>
        <end position="1075"/>
    </location>
</feature>
<feature type="compositionally biased region" description="Acidic residues" evidence="1">
    <location>
        <begin position="1183"/>
        <end position="1202"/>
    </location>
</feature>
<evidence type="ECO:0000256" key="1">
    <source>
        <dbReference type="SAM" id="MobiDB-lite"/>
    </source>
</evidence>
<sequence>MPLRQVGKMWRYAEPGVAFQLLGELQRQQHCNILCDTLLQTEGMSVPVHSCILAAFSPFLYRELSTSLSFPVGQKRLIRVPTIGAQALLKLISYLYSGEMKGLGPMEHEEVKAAFIRLGMSHLIHTFEEDSRQWRSNDRGLQLELEGGVQVGIEKNSAGVQTLKAKDMMDRATQTEAESIVHAATQTLNQDVCVASDQCMWPPLLSDGYGSTASPITQTAKVSPTAGASTFVILTPASDPPLSNDNFASCQVSRMSSPSIQCDRQPHSPVTDPSNTFNPSFEMLSDSFFSTAATHPDDGKERAYAHLEADTERKLESGEQVTKNSSPEGPTSRMRKSEGPITMTDNENGMTPPDTEKRDGGKEKDNTSRGQSEKVLGQDMGLTLDERSKALKMKFKRKCKNALWKIERTEEDPAIMVGESSSRTCRETSTCVLRLSRSPVTTQAQKERQNNMDATANEERQNSFISHTVPSLIPTVPLDPPLSSPPNFVQTTVHTLTQTANHKTPTHFQPEECDEQMDRLLDDIMMDLNIFLPMTTERGSSRLQQRPLAYLPGDPSGLDPTPWLGEAEVSMVNTLNSSSGQMEKAVASDLMLVSQFGTSLSECVGSVTEQSSSHHPGSLFTQHHTEPRYGSSCKFTESKSVRSREVTHASSVSSESPGFPQSGGNVGSSTVEHCLAHHNWYSWRKLPSSKPISTEPQSKGDGTSTYRCTANLDEMRLRSCLSPLRSEDESTVRSQSLPNQPTVQSTSSGQRQSQAPVNIPPWLSLKPVDLRFPLNSILLKSPSDTCKQKQPAVIQRTWRNQTAPHAQYSATPDSETGSGSSISRQKSSSQEEELCLKSIVTRKQSLESQKATAEPEMENAKKRSVRKGLRSMEVKQKYAVEENGQKTSAEIGLQNTDSNILPSSIFTERRRRKRSTPPLVAKKQGEGHGKSADVQSMSGLGVPKRRRGRPPKLIAHSGVLSPSVSLTAVREACSISRQQASESLSSKQWTQASSKNRQEHNMGNSAKVKSQDQALNQKESELQSAPLSQGAVKKNRSASANNVQRNTFPSSSRLKPTSAPELKTNTSTPMPSQTLKRFRELLERNGSLKRRRDMKGDKKSAEAERSSECLEKKENGDTAKTDKTTEQETKEAQMQGHLNRPLTYPANKGDTNVQLAPPLPMCPKPGSKASRAHKWTEGSTGSFEEEEEEEEQEEQELEEDVDVMSGSPVTLPVFESGLVGREPSDAEEVDEEVDIITVDIN</sequence>
<dbReference type="RefSeq" id="XP_031415338.1">
    <property type="nucleotide sequence ID" value="XM_031559478.2"/>
</dbReference>
<feature type="region of interest" description="Disordered" evidence="1">
    <location>
        <begin position="644"/>
        <end position="668"/>
    </location>
</feature>
<dbReference type="PROSITE" id="PS50097">
    <property type="entry name" value="BTB"/>
    <property type="match status" value="1"/>
</dbReference>
<gene>
    <name evidence="4" type="primary">timm10</name>
</gene>
<evidence type="ECO:0000259" key="2">
    <source>
        <dbReference type="PROSITE" id="PS50097"/>
    </source>
</evidence>
<feature type="compositionally biased region" description="Polar residues" evidence="1">
    <location>
        <begin position="319"/>
        <end position="329"/>
    </location>
</feature>
<organism evidence="3 4">
    <name type="scientific">Clupea harengus</name>
    <name type="common">Atlantic herring</name>
    <dbReference type="NCBI Taxonomy" id="7950"/>
    <lineage>
        <taxon>Eukaryota</taxon>
        <taxon>Metazoa</taxon>
        <taxon>Chordata</taxon>
        <taxon>Craniata</taxon>
        <taxon>Vertebrata</taxon>
        <taxon>Euteleostomi</taxon>
        <taxon>Actinopterygii</taxon>
        <taxon>Neopterygii</taxon>
        <taxon>Teleostei</taxon>
        <taxon>Clupei</taxon>
        <taxon>Clupeiformes</taxon>
        <taxon>Clupeoidei</taxon>
        <taxon>Clupeidae</taxon>
        <taxon>Clupea</taxon>
    </lineage>
</organism>
<dbReference type="GeneID" id="105908539"/>
<dbReference type="InterPro" id="IPR011333">
    <property type="entry name" value="SKP1/BTB/POZ_sf"/>
</dbReference>
<dbReference type="SUPFAM" id="SSF54695">
    <property type="entry name" value="POZ domain"/>
    <property type="match status" value="1"/>
</dbReference>
<feature type="domain" description="BTB" evidence="2">
    <location>
        <begin position="35"/>
        <end position="100"/>
    </location>
</feature>
<feature type="region of interest" description="Disordered" evidence="1">
    <location>
        <begin position="888"/>
        <end position="956"/>
    </location>
</feature>
<feature type="compositionally biased region" description="Polar residues" evidence="1">
    <location>
        <begin position="841"/>
        <end position="851"/>
    </location>
</feature>
<dbReference type="SMART" id="SM00225">
    <property type="entry name" value="BTB"/>
    <property type="match status" value="1"/>
</dbReference>
<feature type="compositionally biased region" description="Polar residues" evidence="1">
    <location>
        <begin position="607"/>
        <end position="622"/>
    </location>
</feature>
<dbReference type="GO" id="GO:0032968">
    <property type="term" value="P:positive regulation of transcription elongation by RNA polymerase II"/>
    <property type="evidence" value="ECO:0007669"/>
    <property type="project" value="InterPro"/>
</dbReference>
<feature type="region of interest" description="Disordered" evidence="1">
    <location>
        <begin position="310"/>
        <end position="379"/>
    </location>
</feature>
<feature type="compositionally biased region" description="Polar residues" evidence="1">
    <location>
        <begin position="1037"/>
        <end position="1055"/>
    </location>
</feature>
<feature type="compositionally biased region" description="Polar residues" evidence="1">
    <location>
        <begin position="732"/>
        <end position="756"/>
    </location>
</feature>
<name>A0A6P8EH48_CLUHA</name>
<keyword evidence="3" id="KW-1185">Reference proteome</keyword>
<dbReference type="AlphaFoldDB" id="A0A6P8EH48"/>
<dbReference type="PANTHER" id="PTHR47639:SF1">
    <property type="entry name" value="BTB_POZ DOMAIN-CONTAINING PROTEIN 18"/>
    <property type="match status" value="1"/>
</dbReference>
<feature type="region of interest" description="Disordered" evidence="1">
    <location>
        <begin position="799"/>
        <end position="869"/>
    </location>
</feature>
<feature type="region of interest" description="Disordered" evidence="1">
    <location>
        <begin position="723"/>
        <end position="760"/>
    </location>
</feature>
<dbReference type="InterPro" id="IPR000210">
    <property type="entry name" value="BTB/POZ_dom"/>
</dbReference>
<feature type="region of interest" description="Disordered" evidence="1">
    <location>
        <begin position="607"/>
        <end position="626"/>
    </location>
</feature>
<dbReference type="Pfam" id="PF00651">
    <property type="entry name" value="BTB"/>
    <property type="match status" value="1"/>
</dbReference>
<feature type="region of interest" description="Disordered" evidence="1">
    <location>
        <begin position="686"/>
        <end position="706"/>
    </location>
</feature>
<feature type="compositionally biased region" description="Polar residues" evidence="1">
    <location>
        <begin position="888"/>
        <end position="906"/>
    </location>
</feature>
<dbReference type="PANTHER" id="PTHR47639">
    <property type="entry name" value="BTB/POZ DOMAIN-CONTAINING PROTEIN 18"/>
    <property type="match status" value="1"/>
</dbReference>
<dbReference type="InterPro" id="IPR042915">
    <property type="entry name" value="BTBD18"/>
</dbReference>
<feature type="compositionally biased region" description="Polar residues" evidence="1">
    <location>
        <begin position="978"/>
        <end position="1027"/>
    </location>
</feature>
<feature type="compositionally biased region" description="Basic and acidic residues" evidence="1">
    <location>
        <begin position="354"/>
        <end position="367"/>
    </location>
</feature>
<feature type="compositionally biased region" description="Basic and acidic residues" evidence="1">
    <location>
        <begin position="1094"/>
        <end position="1131"/>
    </location>
</feature>
<reference evidence="4" key="1">
    <citation type="submission" date="2025-08" db="UniProtKB">
        <authorList>
            <consortium name="RefSeq"/>
        </authorList>
    </citation>
    <scope>IDENTIFICATION</scope>
</reference>
<feature type="region of interest" description="Disordered" evidence="1">
    <location>
        <begin position="257"/>
        <end position="279"/>
    </location>
</feature>
<accession>A0A6P8EH48</accession>
<evidence type="ECO:0000313" key="3">
    <source>
        <dbReference type="Proteomes" id="UP000515152"/>
    </source>
</evidence>
<protein>
    <submittedName>
        <fullName evidence="4">Mitochondrial import inner membrane translocase subunit Tim10 isoform X1</fullName>
    </submittedName>
</protein>